<feature type="repeat" description="Solcar" evidence="9">
    <location>
        <begin position="99"/>
        <end position="192"/>
    </location>
</feature>
<protein>
    <submittedName>
        <fullName evidence="13 14">Solute carrier family 25 member 45 isoform X1</fullName>
    </submittedName>
    <submittedName>
        <fullName evidence="16 17">Solute carrier family 25 member 45-like isoform X1</fullName>
    </submittedName>
</protein>
<evidence type="ECO:0000313" key="15">
    <source>
        <dbReference type="RefSeq" id="XP_013384826.1"/>
    </source>
</evidence>
<dbReference type="PROSITE" id="PS50920">
    <property type="entry name" value="SOLCAR"/>
    <property type="match status" value="3"/>
</dbReference>
<evidence type="ECO:0000256" key="10">
    <source>
        <dbReference type="RuleBase" id="RU000488"/>
    </source>
</evidence>
<dbReference type="GO" id="GO:0031966">
    <property type="term" value="C:mitochondrial membrane"/>
    <property type="evidence" value="ECO:0007669"/>
    <property type="project" value="UniProtKB-SubCell"/>
</dbReference>
<dbReference type="STRING" id="7574.A0A1S3HFK5"/>
<evidence type="ECO:0000256" key="8">
    <source>
        <dbReference type="ARBA" id="ARBA00023136"/>
    </source>
</evidence>
<keyword evidence="7" id="KW-0496">Mitochondrion</keyword>
<dbReference type="RefSeq" id="XP_013406145.1">
    <property type="nucleotide sequence ID" value="XM_013550691.2"/>
</dbReference>
<name>A0A1S3HFK5_LINAN</name>
<evidence type="ECO:0000256" key="2">
    <source>
        <dbReference type="ARBA" id="ARBA00006375"/>
    </source>
</evidence>
<dbReference type="GO" id="GO:0005289">
    <property type="term" value="F:high-affinity L-arginine transmembrane transporter activity"/>
    <property type="evidence" value="ECO:0007669"/>
    <property type="project" value="TreeGrafter"/>
</dbReference>
<dbReference type="GO" id="GO:1990575">
    <property type="term" value="P:mitochondrial L-ornithine transmembrane transport"/>
    <property type="evidence" value="ECO:0007669"/>
    <property type="project" value="TreeGrafter"/>
</dbReference>
<dbReference type="GeneID" id="106154854"/>
<evidence type="ECO:0000313" key="13">
    <source>
        <dbReference type="RefSeq" id="XP_013384824.1"/>
    </source>
</evidence>
<keyword evidence="3 10" id="KW-0813">Transport</keyword>
<feature type="transmembrane region" description="Helical" evidence="11">
    <location>
        <begin position="203"/>
        <end position="222"/>
    </location>
</feature>
<sequence length="312" mass="34522">MDATGGVNDYIAGCLGGIAGLVVGHPFDTTKVQMQTQLAGHHYKGTWDAIKNIYHHGLGRGFFRGLSFPLVSYGAINSVFFGVYGNSLRWLHPDTTTQPSYRDIYIAGCIGGTAQLAIACPVDVVKVVLQSQIPHGNEKTRSGYFKGPLECMSSIYRQCGIKGMYRGMYSMAWRDIPAYGLYLLVYEAMYDGMQRTQLFDKHGIFASLFAGGWAGVISWSVIIPFDVIKSRIQADMHGLVYKSTTDCIRKTYQEGGYRIFFTGLVVTAIRGFPTCAVTFLGYSQALRYLNQIHAEPETICHQPEIVSAEVVK</sequence>
<dbReference type="SUPFAM" id="SSF103506">
    <property type="entry name" value="Mitochondrial carrier"/>
    <property type="match status" value="1"/>
</dbReference>
<dbReference type="GeneID" id="106170716"/>
<proteinExistence type="inferred from homology"/>
<evidence type="ECO:0000256" key="4">
    <source>
        <dbReference type="ARBA" id="ARBA00022692"/>
    </source>
</evidence>
<keyword evidence="4 9" id="KW-0812">Transmembrane</keyword>
<comment type="similarity">
    <text evidence="2 10">Belongs to the mitochondrial carrier (TC 2.A.29) family.</text>
</comment>
<feature type="transmembrane region" description="Helical" evidence="11">
    <location>
        <begin position="259"/>
        <end position="282"/>
    </location>
</feature>
<dbReference type="Proteomes" id="UP000085678">
    <property type="component" value="Unplaced"/>
</dbReference>
<evidence type="ECO:0000313" key="17">
    <source>
        <dbReference type="RefSeq" id="XP_013406145.1"/>
    </source>
</evidence>
<comment type="subcellular location">
    <subcellularLocation>
        <location evidence="1">Mitochondrion membrane</location>
        <topology evidence="1">Multi-pass membrane protein</topology>
    </subcellularLocation>
</comment>
<dbReference type="Pfam" id="PF00153">
    <property type="entry name" value="Mito_carr"/>
    <property type="match status" value="3"/>
</dbReference>
<dbReference type="RefSeq" id="XP_013384824.1">
    <property type="nucleotide sequence ID" value="XM_013529370.1"/>
</dbReference>
<dbReference type="RefSeq" id="XP_013406146.1">
    <property type="nucleotide sequence ID" value="XM_013550692.2"/>
</dbReference>
<reference evidence="13 14" key="1">
    <citation type="submission" date="2025-04" db="UniProtKB">
        <authorList>
            <consortium name="RefSeq"/>
        </authorList>
    </citation>
    <scope>IDENTIFICATION</scope>
    <source>
        <tissue evidence="13 14">Gonads</tissue>
    </source>
</reference>
<dbReference type="PANTHER" id="PTHR45624">
    <property type="entry name" value="MITOCHONDRIAL BASIC AMINO ACIDS TRANSPORTER-RELATED"/>
    <property type="match status" value="1"/>
</dbReference>
<dbReference type="InterPro" id="IPR018108">
    <property type="entry name" value="MCP_transmembrane"/>
</dbReference>
<dbReference type="OrthoDB" id="193856at2759"/>
<evidence type="ECO:0000256" key="7">
    <source>
        <dbReference type="ARBA" id="ARBA00023128"/>
    </source>
</evidence>
<dbReference type="AlphaFoldDB" id="A0A1S3HFK5"/>
<evidence type="ECO:0000256" key="5">
    <source>
        <dbReference type="ARBA" id="ARBA00022737"/>
    </source>
</evidence>
<feature type="transmembrane region" description="Helical" evidence="11">
    <location>
        <begin position="61"/>
        <end position="84"/>
    </location>
</feature>
<evidence type="ECO:0000256" key="9">
    <source>
        <dbReference type="PROSITE-ProRule" id="PRU00282"/>
    </source>
</evidence>
<evidence type="ECO:0000313" key="18">
    <source>
        <dbReference type="RefSeq" id="XP_013406146.1"/>
    </source>
</evidence>
<keyword evidence="8 9" id="KW-0472">Membrane</keyword>
<evidence type="ECO:0000256" key="11">
    <source>
        <dbReference type="SAM" id="Phobius"/>
    </source>
</evidence>
<dbReference type="RefSeq" id="XP_013384825.1">
    <property type="nucleotide sequence ID" value="XM_013529371.1"/>
</dbReference>
<evidence type="ECO:0000256" key="3">
    <source>
        <dbReference type="ARBA" id="ARBA00022448"/>
    </source>
</evidence>
<dbReference type="KEGG" id="lak:106154854"/>
<organism evidence="12 14">
    <name type="scientific">Lingula anatina</name>
    <name type="common">Brachiopod</name>
    <name type="synonym">Lingula unguis</name>
    <dbReference type="NCBI Taxonomy" id="7574"/>
    <lineage>
        <taxon>Eukaryota</taxon>
        <taxon>Metazoa</taxon>
        <taxon>Spiralia</taxon>
        <taxon>Lophotrochozoa</taxon>
        <taxon>Brachiopoda</taxon>
        <taxon>Linguliformea</taxon>
        <taxon>Lingulata</taxon>
        <taxon>Lingulida</taxon>
        <taxon>Linguloidea</taxon>
        <taxon>Lingulidae</taxon>
        <taxon>Lingula</taxon>
    </lineage>
</organism>
<evidence type="ECO:0000313" key="12">
    <source>
        <dbReference type="Proteomes" id="UP000085678"/>
    </source>
</evidence>
<keyword evidence="6 11" id="KW-1133">Transmembrane helix</keyword>
<feature type="repeat" description="Solcar" evidence="9">
    <location>
        <begin position="4"/>
        <end position="90"/>
    </location>
</feature>
<evidence type="ECO:0000313" key="14">
    <source>
        <dbReference type="RefSeq" id="XP_013384825.1"/>
    </source>
</evidence>
<dbReference type="KEGG" id="lak:106170716"/>
<evidence type="ECO:0000313" key="16">
    <source>
        <dbReference type="RefSeq" id="XP_013406144.1"/>
    </source>
</evidence>
<dbReference type="OMA" id="WVTATPF"/>
<evidence type="ECO:0000256" key="1">
    <source>
        <dbReference type="ARBA" id="ARBA00004225"/>
    </source>
</evidence>
<dbReference type="RefSeq" id="XP_013384826.1">
    <property type="nucleotide sequence ID" value="XM_013529372.1"/>
</dbReference>
<dbReference type="InterPro" id="IPR050567">
    <property type="entry name" value="Mitochondrial_Carrier"/>
</dbReference>
<dbReference type="PANTHER" id="PTHR45624:SF1">
    <property type="entry name" value="SD08189P"/>
    <property type="match status" value="1"/>
</dbReference>
<feature type="repeat" description="Solcar" evidence="9">
    <location>
        <begin position="202"/>
        <end position="288"/>
    </location>
</feature>
<keyword evidence="5" id="KW-0677">Repeat</keyword>
<dbReference type="Gene3D" id="1.50.40.10">
    <property type="entry name" value="Mitochondrial carrier domain"/>
    <property type="match status" value="1"/>
</dbReference>
<keyword evidence="12" id="KW-1185">Reference proteome</keyword>
<accession>A0A1S3HFK5</accession>
<gene>
    <name evidence="13 14 15" type="primary">LOC106154854</name>
    <name evidence="16 17 18" type="synonym">LOC106170716</name>
</gene>
<dbReference type="InterPro" id="IPR023395">
    <property type="entry name" value="MCP_dom_sf"/>
</dbReference>
<evidence type="ECO:0000256" key="6">
    <source>
        <dbReference type="ARBA" id="ARBA00022989"/>
    </source>
</evidence>
<dbReference type="RefSeq" id="XP_013406144.1">
    <property type="nucleotide sequence ID" value="XM_013550690.2"/>
</dbReference>